<comment type="similarity">
    <text evidence="3 8">Belongs to the aldose epimerase family.</text>
</comment>
<organism evidence="12 13">
    <name type="scientific">Schaedlerella arabinosiphila</name>
    <dbReference type="NCBI Taxonomy" id="2044587"/>
    <lineage>
        <taxon>Bacteria</taxon>
        <taxon>Bacillati</taxon>
        <taxon>Bacillota</taxon>
        <taxon>Clostridia</taxon>
        <taxon>Lachnospirales</taxon>
        <taxon>Lachnospiraceae</taxon>
        <taxon>Schaedlerella</taxon>
    </lineage>
</organism>
<dbReference type="AlphaFoldDB" id="A0A3R8LX57"/>
<evidence type="ECO:0000256" key="7">
    <source>
        <dbReference type="ARBA" id="ARBA00023277"/>
    </source>
</evidence>
<dbReference type="Pfam" id="PF01263">
    <property type="entry name" value="Aldose_epim"/>
    <property type="match status" value="1"/>
</dbReference>
<evidence type="ECO:0000256" key="5">
    <source>
        <dbReference type="ARBA" id="ARBA00014165"/>
    </source>
</evidence>
<dbReference type="Gene3D" id="2.70.98.10">
    <property type="match status" value="1"/>
</dbReference>
<dbReference type="SUPFAM" id="SSF74650">
    <property type="entry name" value="Galactose mutarotase-like"/>
    <property type="match status" value="1"/>
</dbReference>
<comment type="catalytic activity">
    <reaction evidence="1 8">
        <text>alpha-D-glucose = beta-D-glucose</text>
        <dbReference type="Rhea" id="RHEA:10264"/>
        <dbReference type="ChEBI" id="CHEBI:15903"/>
        <dbReference type="ChEBI" id="CHEBI:17925"/>
        <dbReference type="EC" id="5.1.3.3"/>
    </reaction>
</comment>
<dbReference type="GO" id="GO:0004034">
    <property type="term" value="F:aldose 1-epimerase activity"/>
    <property type="evidence" value="ECO:0007669"/>
    <property type="project" value="UniProtKB-EC"/>
</dbReference>
<keyword evidence="6 8" id="KW-0413">Isomerase</keyword>
<dbReference type="GO" id="GO:0006006">
    <property type="term" value="P:glucose metabolic process"/>
    <property type="evidence" value="ECO:0007669"/>
    <property type="project" value="TreeGrafter"/>
</dbReference>
<dbReference type="InterPro" id="IPR011013">
    <property type="entry name" value="Gal_mutarotase_sf_dom"/>
</dbReference>
<feature type="binding site" evidence="11">
    <location>
        <begin position="81"/>
        <end position="82"/>
    </location>
    <ligand>
        <name>beta-D-galactose</name>
        <dbReference type="ChEBI" id="CHEBI:27667"/>
    </ligand>
</feature>
<dbReference type="PANTHER" id="PTHR10091">
    <property type="entry name" value="ALDOSE-1-EPIMERASE"/>
    <property type="match status" value="1"/>
</dbReference>
<dbReference type="InterPro" id="IPR015443">
    <property type="entry name" value="Aldose_1-epimerase"/>
</dbReference>
<evidence type="ECO:0000256" key="8">
    <source>
        <dbReference type="PIRNR" id="PIRNR005096"/>
    </source>
</evidence>
<evidence type="ECO:0000256" key="6">
    <source>
        <dbReference type="ARBA" id="ARBA00023235"/>
    </source>
</evidence>
<dbReference type="UniPathway" id="UPA00242"/>
<evidence type="ECO:0000256" key="9">
    <source>
        <dbReference type="PIRSR" id="PIRSR005096-1"/>
    </source>
</evidence>
<feature type="binding site" evidence="11">
    <location>
        <begin position="178"/>
        <end position="180"/>
    </location>
    <ligand>
        <name>beta-D-galactose</name>
        <dbReference type="ChEBI" id="CHEBI:27667"/>
    </ligand>
</feature>
<dbReference type="NCBIfam" id="NF008277">
    <property type="entry name" value="PRK11055.1"/>
    <property type="match status" value="1"/>
</dbReference>
<dbReference type="PANTHER" id="PTHR10091:SF0">
    <property type="entry name" value="GALACTOSE MUTAROTASE"/>
    <property type="match status" value="1"/>
</dbReference>
<dbReference type="RefSeq" id="WP_125126897.1">
    <property type="nucleotide sequence ID" value="NZ_RHJS01000002.1"/>
</dbReference>
<feature type="active site" description="Proton donor" evidence="9">
    <location>
        <position position="178"/>
    </location>
</feature>
<name>A0A3R8LX57_9FIRM</name>
<evidence type="ECO:0000256" key="11">
    <source>
        <dbReference type="PIRSR" id="PIRSR005096-3"/>
    </source>
</evidence>
<sequence>MKAIKVSNFGKVKDGREAKLYTLTNDAGMSAEFTDYGASLVRLYVPDREGALRDVVLGYDDAAGYEAGTESIGAPVGRNANRIGGASFELGGVTYQLTPNKGCNNLHSGPDVYNKRFWEVTEAEDDHIIFLLHSPDGDQGYPGALDMQINCTLTEENEIRFTYHAVPDHDTVINMTNHSYFNLNGHDSGSILSHRVVVDADAFTLTDDESIPTGEIMDVTGTPMDFRNGRVIGDEIDSDFEAIRLGKGYDHNWVLKNGGKFAKVAETAADESGIVMDVYTDLPGIQVYTSNFLNQESGKDGAVYPYRAAVCFETQFFPDAVHHANFPSSICKAGQAYHTVTAYRFRTNDRRNG</sequence>
<dbReference type="CDD" id="cd09019">
    <property type="entry name" value="galactose_mutarotase_like"/>
    <property type="match status" value="1"/>
</dbReference>
<keyword evidence="13" id="KW-1185">Reference proteome</keyword>
<dbReference type="InterPro" id="IPR018052">
    <property type="entry name" value="Ald1_epimerase_CS"/>
</dbReference>
<feature type="binding site" evidence="10">
    <location>
        <position position="250"/>
    </location>
    <ligand>
        <name>beta-D-galactose</name>
        <dbReference type="ChEBI" id="CHEBI:27667"/>
    </ligand>
</feature>
<dbReference type="EMBL" id="RHJS01000002">
    <property type="protein sequence ID" value="RRK31166.1"/>
    <property type="molecule type" value="Genomic_DNA"/>
</dbReference>
<gene>
    <name evidence="12" type="ORF">EBB54_07130</name>
</gene>
<evidence type="ECO:0000256" key="3">
    <source>
        <dbReference type="ARBA" id="ARBA00006206"/>
    </source>
</evidence>
<dbReference type="GO" id="GO:0030246">
    <property type="term" value="F:carbohydrate binding"/>
    <property type="evidence" value="ECO:0007669"/>
    <property type="project" value="InterPro"/>
</dbReference>
<keyword evidence="7 8" id="KW-0119">Carbohydrate metabolism</keyword>
<accession>A0A3R8LX57</accession>
<dbReference type="InterPro" id="IPR014718">
    <property type="entry name" value="GH-type_carb-bd"/>
</dbReference>
<comment type="pathway">
    <text evidence="2 8">Carbohydrate metabolism; hexose metabolism.</text>
</comment>
<protein>
    <recommendedName>
        <fullName evidence="5 8">Aldose 1-epimerase</fullName>
        <ecNumber evidence="4 8">5.1.3.3</ecNumber>
    </recommendedName>
</protein>
<dbReference type="EC" id="5.1.3.3" evidence="4 8"/>
<evidence type="ECO:0000256" key="10">
    <source>
        <dbReference type="PIRSR" id="PIRSR005096-2"/>
    </source>
</evidence>
<evidence type="ECO:0000256" key="2">
    <source>
        <dbReference type="ARBA" id="ARBA00005028"/>
    </source>
</evidence>
<proteinExistence type="inferred from homology"/>
<dbReference type="PIRSF" id="PIRSF005096">
    <property type="entry name" value="GALM"/>
    <property type="match status" value="1"/>
</dbReference>
<comment type="caution">
    <text evidence="12">The sequence shown here is derived from an EMBL/GenBank/DDBJ whole genome shotgun (WGS) entry which is preliminary data.</text>
</comment>
<dbReference type="Proteomes" id="UP000274920">
    <property type="component" value="Unassembled WGS sequence"/>
</dbReference>
<dbReference type="InterPro" id="IPR047215">
    <property type="entry name" value="Galactose_mutarotase-like"/>
</dbReference>
<dbReference type="InterPro" id="IPR008183">
    <property type="entry name" value="Aldose_1/G6P_1-epimerase"/>
</dbReference>
<evidence type="ECO:0000256" key="4">
    <source>
        <dbReference type="ARBA" id="ARBA00013185"/>
    </source>
</evidence>
<evidence type="ECO:0000313" key="12">
    <source>
        <dbReference type="EMBL" id="RRK31166.1"/>
    </source>
</evidence>
<dbReference type="PROSITE" id="PS00545">
    <property type="entry name" value="ALDOSE_1_EPIMERASE"/>
    <property type="match status" value="1"/>
</dbReference>
<reference evidence="12" key="1">
    <citation type="submission" date="2018-10" db="EMBL/GenBank/DDBJ databases">
        <title>Schaedlerella arabinophila gen. nov. sp. nov., isolated from the mouse intestinal tract and comparative analysis with the genome of the closely related altered Schaedler flora strain ASF502.</title>
        <authorList>
            <person name="Miyake S."/>
            <person name="Soh M."/>
            <person name="Seedorf H."/>
        </authorList>
    </citation>
    <scope>NUCLEOTIDE SEQUENCE [LARGE SCALE GENOMIC DNA]</scope>
    <source>
        <strain evidence="12">DSM 106076</strain>
    </source>
</reference>
<feature type="active site" description="Proton acceptor" evidence="9">
    <location>
        <position position="313"/>
    </location>
</feature>
<dbReference type="GO" id="GO:0033499">
    <property type="term" value="P:galactose catabolic process via UDP-galactose, Leloir pathway"/>
    <property type="evidence" value="ECO:0007669"/>
    <property type="project" value="TreeGrafter"/>
</dbReference>
<evidence type="ECO:0000256" key="1">
    <source>
        <dbReference type="ARBA" id="ARBA00001614"/>
    </source>
</evidence>
<evidence type="ECO:0000313" key="13">
    <source>
        <dbReference type="Proteomes" id="UP000274920"/>
    </source>
</evidence>